<accession>J3A1R6</accession>
<name>J3A1R6_9EURY</name>
<dbReference type="EMBL" id="ALJD01000006">
    <property type="protein sequence ID" value="EJN59258.1"/>
    <property type="molecule type" value="Genomic_DNA"/>
</dbReference>
<proteinExistence type="predicted"/>
<reference evidence="1 2" key="1">
    <citation type="journal article" date="2012" name="J. Bacteriol.">
        <title>Draft Genome Sequence of the Extremely Halophilic Archaeon Halogranum salarium B-1T.</title>
        <authorList>
            <person name="Kim K.K."/>
            <person name="Lee K.C."/>
            <person name="Lee J.S."/>
        </authorList>
    </citation>
    <scope>NUCLEOTIDE SEQUENCE [LARGE SCALE GENOMIC DNA]</scope>
    <source>
        <strain evidence="1 2">B-1</strain>
    </source>
</reference>
<dbReference type="Proteomes" id="UP000007813">
    <property type="component" value="Unassembled WGS sequence"/>
</dbReference>
<protein>
    <submittedName>
        <fullName evidence="1">Uncharacterized protein</fullName>
    </submittedName>
</protein>
<evidence type="ECO:0000313" key="1">
    <source>
        <dbReference type="EMBL" id="EJN59258.1"/>
    </source>
</evidence>
<gene>
    <name evidence="1" type="ORF">HSB1_26790</name>
</gene>
<evidence type="ECO:0000313" key="2">
    <source>
        <dbReference type="Proteomes" id="UP000007813"/>
    </source>
</evidence>
<sequence>MFSAVYAFHMTNSMSLGMTERREPLLERLQDALDEPTKSKALDKAAEFTLRMRGNSTAVPVGAFVELIQLAEEQGHRCGDFSGTRHAAGAGRTRESLVCR</sequence>
<organism evidence="1 2">
    <name type="scientific">Halogranum salarium B-1</name>
    <dbReference type="NCBI Taxonomy" id="1210908"/>
    <lineage>
        <taxon>Archaea</taxon>
        <taxon>Methanobacteriati</taxon>
        <taxon>Methanobacteriota</taxon>
        <taxon>Stenosarchaea group</taxon>
        <taxon>Halobacteria</taxon>
        <taxon>Halobacteriales</taxon>
        <taxon>Haloferacaceae</taxon>
    </lineage>
</organism>
<comment type="caution">
    <text evidence="1">The sequence shown here is derived from an EMBL/GenBank/DDBJ whole genome shotgun (WGS) entry which is preliminary data.</text>
</comment>
<dbReference type="AlphaFoldDB" id="J3A1R6"/>